<name>A0A843AKS4_METFO</name>
<accession>A0A843AKS4</accession>
<comment type="caution">
    <text evidence="1">The sequence shown here is derived from an EMBL/GenBank/DDBJ whole genome shotgun (WGS) entry which is preliminary data.</text>
</comment>
<proteinExistence type="predicted"/>
<evidence type="ECO:0000313" key="1">
    <source>
        <dbReference type="EMBL" id="MBF4475459.1"/>
    </source>
</evidence>
<dbReference type="AlphaFoldDB" id="A0A843AKS4"/>
<gene>
    <name evidence="1" type="ORF">ISP06_08335</name>
</gene>
<reference evidence="1" key="1">
    <citation type="submission" date="2020-10" db="EMBL/GenBank/DDBJ databases">
        <title>Dehalococcoides mccartyi of a TCE/Cr reducing biochatode.</title>
        <authorList>
            <person name="Matturro B."/>
        </authorList>
    </citation>
    <scope>NUCLEOTIDE SEQUENCE</scope>
    <source>
        <strain evidence="1">Bin2</strain>
    </source>
</reference>
<dbReference type="EMBL" id="JADIIL010000033">
    <property type="protein sequence ID" value="MBF4475459.1"/>
    <property type="molecule type" value="Genomic_DNA"/>
</dbReference>
<evidence type="ECO:0000313" key="2">
    <source>
        <dbReference type="Proteomes" id="UP000606900"/>
    </source>
</evidence>
<organism evidence="1 2">
    <name type="scientific">Methanobacterium formicicum</name>
    <dbReference type="NCBI Taxonomy" id="2162"/>
    <lineage>
        <taxon>Archaea</taxon>
        <taxon>Methanobacteriati</taxon>
        <taxon>Methanobacteriota</taxon>
        <taxon>Methanomada group</taxon>
        <taxon>Methanobacteria</taxon>
        <taxon>Methanobacteriales</taxon>
        <taxon>Methanobacteriaceae</taxon>
        <taxon>Methanobacterium</taxon>
    </lineage>
</organism>
<dbReference type="RefSeq" id="WP_276699455.1">
    <property type="nucleotide sequence ID" value="NZ_JADIIL010000033.1"/>
</dbReference>
<sequence length="176" mass="20958">MVKTALENIDLNYVTLSRLVYDRNSLENPVFQEKPFAYEFYHQFRKLYENDFGEVVLQAEVNKSAQGYPNCKKMPDFILHTPETRRNNFGVIEFKRAYVNGNSNASKIKKDFNKLFNFKKPPLRYKTAIEVIIGTENEIKRQKKLIKSKENGESIWILWFNIENLNAEKDKIFWFE</sequence>
<dbReference type="Proteomes" id="UP000606900">
    <property type="component" value="Unassembled WGS sequence"/>
</dbReference>
<protein>
    <submittedName>
        <fullName evidence="1">Uncharacterized protein</fullName>
    </submittedName>
</protein>